<dbReference type="OrthoDB" id="73875at2759"/>
<evidence type="ECO:0000256" key="3">
    <source>
        <dbReference type="SAM" id="MobiDB-lite"/>
    </source>
</evidence>
<dbReference type="EMBL" id="JAPQKO010000003">
    <property type="protein sequence ID" value="KAJ5171775.1"/>
    <property type="molecule type" value="Genomic_DNA"/>
</dbReference>
<keyword evidence="2" id="KW-0843">Virulence</keyword>
<dbReference type="InterPro" id="IPR053214">
    <property type="entry name" value="LysM12-like"/>
</dbReference>
<keyword evidence="7" id="KW-1185">Reference proteome</keyword>
<dbReference type="GO" id="GO:0008061">
    <property type="term" value="F:chitin binding"/>
    <property type="evidence" value="ECO:0007669"/>
    <property type="project" value="UniProtKB-KW"/>
</dbReference>
<dbReference type="Gene3D" id="3.10.350.10">
    <property type="entry name" value="LysM domain"/>
    <property type="match status" value="1"/>
</dbReference>
<dbReference type="PANTHER" id="PTHR47700">
    <property type="entry name" value="V CHITINASE, PUTATIVE (AFU_ORTHOLOGUE AFUA_6G13720)-RELATED"/>
    <property type="match status" value="1"/>
</dbReference>
<dbReference type="PANTHER" id="PTHR47700:SF2">
    <property type="entry name" value="CHITINASE"/>
    <property type="match status" value="1"/>
</dbReference>
<dbReference type="InterPro" id="IPR036779">
    <property type="entry name" value="LysM_dom_sf"/>
</dbReference>
<protein>
    <recommendedName>
        <fullName evidence="5">LysM domain-containing protein</fullName>
    </recommendedName>
</protein>
<keyword evidence="4" id="KW-0732">Signal</keyword>
<feature type="region of interest" description="Disordered" evidence="3">
    <location>
        <begin position="174"/>
        <end position="219"/>
    </location>
</feature>
<dbReference type="SMART" id="SM00257">
    <property type="entry name" value="LysM"/>
    <property type="match status" value="1"/>
</dbReference>
<comment type="caution">
    <text evidence="6">The sequence shown here is derived from an EMBL/GenBank/DDBJ whole genome shotgun (WGS) entry which is preliminary data.</text>
</comment>
<dbReference type="CDD" id="cd00118">
    <property type="entry name" value="LysM"/>
    <property type="match status" value="1"/>
</dbReference>
<feature type="compositionally biased region" description="Low complexity" evidence="3">
    <location>
        <begin position="189"/>
        <end position="200"/>
    </location>
</feature>
<evidence type="ECO:0000313" key="7">
    <source>
        <dbReference type="Proteomes" id="UP001146351"/>
    </source>
</evidence>
<name>A0A9W9LQW6_9EURO</name>
<feature type="domain" description="LysM" evidence="5">
    <location>
        <begin position="54"/>
        <end position="102"/>
    </location>
</feature>
<dbReference type="Pfam" id="PF25139">
    <property type="entry name" value="LysM14_C"/>
    <property type="match status" value="1"/>
</dbReference>
<dbReference type="InterPro" id="IPR018392">
    <property type="entry name" value="LysM"/>
</dbReference>
<evidence type="ECO:0000256" key="1">
    <source>
        <dbReference type="ARBA" id="ARBA00022669"/>
    </source>
</evidence>
<feature type="compositionally biased region" description="Basic and acidic residues" evidence="3">
    <location>
        <begin position="179"/>
        <end position="188"/>
    </location>
</feature>
<dbReference type="AlphaFoldDB" id="A0A9W9LQW6"/>
<reference evidence="6" key="2">
    <citation type="journal article" date="2023" name="IMA Fungus">
        <title>Comparative genomic study of the Penicillium genus elucidates a diverse pangenome and 15 lateral gene transfer events.</title>
        <authorList>
            <person name="Petersen C."/>
            <person name="Sorensen T."/>
            <person name="Nielsen M.R."/>
            <person name="Sondergaard T.E."/>
            <person name="Sorensen J.L."/>
            <person name="Fitzpatrick D.A."/>
            <person name="Frisvad J.C."/>
            <person name="Nielsen K.L."/>
        </authorList>
    </citation>
    <scope>NUCLEOTIDE SEQUENCE</scope>
    <source>
        <strain evidence="6">IBT 21917</strain>
    </source>
</reference>
<keyword evidence="1" id="KW-0147">Chitin-binding</keyword>
<reference evidence="6" key="1">
    <citation type="submission" date="2022-11" db="EMBL/GenBank/DDBJ databases">
        <authorList>
            <person name="Petersen C."/>
        </authorList>
    </citation>
    <scope>NUCLEOTIDE SEQUENCE</scope>
    <source>
        <strain evidence="6">IBT 21917</strain>
    </source>
</reference>
<organism evidence="6 7">
    <name type="scientific">Penicillium capsulatum</name>
    <dbReference type="NCBI Taxonomy" id="69766"/>
    <lineage>
        <taxon>Eukaryota</taxon>
        <taxon>Fungi</taxon>
        <taxon>Dikarya</taxon>
        <taxon>Ascomycota</taxon>
        <taxon>Pezizomycotina</taxon>
        <taxon>Eurotiomycetes</taxon>
        <taxon>Eurotiomycetidae</taxon>
        <taxon>Eurotiales</taxon>
        <taxon>Aspergillaceae</taxon>
        <taxon>Penicillium</taxon>
    </lineage>
</organism>
<evidence type="ECO:0000259" key="5">
    <source>
        <dbReference type="PROSITE" id="PS51782"/>
    </source>
</evidence>
<proteinExistence type="predicted"/>
<accession>A0A9W9LQW6</accession>
<gene>
    <name evidence="6" type="ORF">N7492_004368</name>
</gene>
<dbReference type="PROSITE" id="PS51782">
    <property type="entry name" value="LYSM"/>
    <property type="match status" value="1"/>
</dbReference>
<dbReference type="Proteomes" id="UP001146351">
    <property type="component" value="Unassembled WGS sequence"/>
</dbReference>
<evidence type="ECO:0000256" key="4">
    <source>
        <dbReference type="SAM" id="SignalP"/>
    </source>
</evidence>
<evidence type="ECO:0000313" key="6">
    <source>
        <dbReference type="EMBL" id="KAJ5171775.1"/>
    </source>
</evidence>
<feature type="chain" id="PRO_5040749481" description="LysM domain-containing protein" evidence="4">
    <location>
        <begin position="23"/>
        <end position="343"/>
    </location>
</feature>
<evidence type="ECO:0000256" key="2">
    <source>
        <dbReference type="ARBA" id="ARBA00023026"/>
    </source>
</evidence>
<feature type="signal peptide" evidence="4">
    <location>
        <begin position="1"/>
        <end position="22"/>
    </location>
</feature>
<dbReference type="InterPro" id="IPR057277">
    <property type="entry name" value="LysM_C"/>
</dbReference>
<dbReference type="SUPFAM" id="SSF54106">
    <property type="entry name" value="LysM domain"/>
    <property type="match status" value="1"/>
</dbReference>
<sequence length="343" mass="37143">MGPRVDILPFLILYCLITPAASFQAEFLRSLTSRLFTTRDTAISPKPDSNGISSKYALRESDTCQSIAQAHHVTVADIETYNGAVWGWRGCAHIKQGDFICLSSGQPVMPVALPQASCGPQVPGTARPDNYGILSTLNPCPAGQCCTTEGTCVSANACTANQCISDCGTAPVPAPAEPAPKETRKDSTEAAPASTTTQAAPPEPETTAKEKPPTKTTVESPSWTLAAYTWLNCDGDYLIFEGHREDLGKCIDIHGGLRLDSSTGVSCGYYWNGGWNYTDCDSSPTRGFFSWDLTGAKCTAYKKQCDDSGRDWVQMAPKKGCQKDLMRRPHYWMHWGSIKCESV</sequence>